<keyword evidence="1" id="KW-0732">Signal</keyword>
<evidence type="ECO:0000256" key="1">
    <source>
        <dbReference type="SAM" id="SignalP"/>
    </source>
</evidence>
<dbReference type="RefSeq" id="WP_180544549.1">
    <property type="nucleotide sequence ID" value="NZ_JACCJZ010000013.1"/>
</dbReference>
<dbReference type="EMBL" id="JACCJZ010000013">
    <property type="protein sequence ID" value="NYZ62326.1"/>
    <property type="molecule type" value="Genomic_DNA"/>
</dbReference>
<evidence type="ECO:0000313" key="2">
    <source>
        <dbReference type="EMBL" id="NYZ62326.1"/>
    </source>
</evidence>
<dbReference type="AlphaFoldDB" id="A0A7Z0QQX2"/>
<proteinExistence type="predicted"/>
<organism evidence="2 3">
    <name type="scientific">Luteimonas deserti</name>
    <dbReference type="NCBI Taxonomy" id="2752306"/>
    <lineage>
        <taxon>Bacteria</taxon>
        <taxon>Pseudomonadati</taxon>
        <taxon>Pseudomonadota</taxon>
        <taxon>Gammaproteobacteria</taxon>
        <taxon>Lysobacterales</taxon>
        <taxon>Lysobacteraceae</taxon>
        <taxon>Luteimonas</taxon>
    </lineage>
</organism>
<feature type="chain" id="PRO_5030612023" description="DUF4124 domain-containing protein" evidence="1">
    <location>
        <begin position="27"/>
        <end position="223"/>
    </location>
</feature>
<reference evidence="2 3" key="1">
    <citation type="submission" date="2020-07" db="EMBL/GenBank/DDBJ databases">
        <title>isolation of Luteimonas sp. SJ-16.</title>
        <authorList>
            <person name="Huang X.-X."/>
            <person name="Xu L."/>
            <person name="Sun J.-Q."/>
        </authorList>
    </citation>
    <scope>NUCLEOTIDE SEQUENCE [LARGE SCALE GENOMIC DNA]</scope>
    <source>
        <strain evidence="2 3">SJ-16</strain>
    </source>
</reference>
<feature type="signal peptide" evidence="1">
    <location>
        <begin position="1"/>
        <end position="26"/>
    </location>
</feature>
<keyword evidence="3" id="KW-1185">Reference proteome</keyword>
<evidence type="ECO:0008006" key="4">
    <source>
        <dbReference type="Google" id="ProtNLM"/>
    </source>
</evidence>
<protein>
    <recommendedName>
        <fullName evidence="4">DUF4124 domain-containing protein</fullName>
    </recommendedName>
</protein>
<dbReference type="Proteomes" id="UP000589896">
    <property type="component" value="Unassembled WGS sequence"/>
</dbReference>
<name>A0A7Z0QQX2_9GAMM</name>
<comment type="caution">
    <text evidence="2">The sequence shown here is derived from an EMBL/GenBank/DDBJ whole genome shotgun (WGS) entry which is preliminary data.</text>
</comment>
<evidence type="ECO:0000313" key="3">
    <source>
        <dbReference type="Proteomes" id="UP000589896"/>
    </source>
</evidence>
<accession>A0A7Z0QQX2</accession>
<sequence>MPARPPAVLLSLAVALAAAAPCTASAARDDVRVYRCTDERGRVALRDSPCGDGQQQEVRTMLRPVDGVPMARPAPPPSAPAAPAPQVVVLNAPQPMYRCVRPDGSDYTSDSSEGNPRWVPLWTLGYGPPRGRAGYADRPVGAGRDPGIQGRPIVRPHGGWYGPAGTWVRDECRPMPQAQVCGVLTERRETIRRRFFNAQPTERAELRGEETVITARLRRDCSR</sequence>
<gene>
    <name evidence="2" type="ORF">H0E82_06060</name>
</gene>